<dbReference type="InterPro" id="IPR019787">
    <property type="entry name" value="Znf_PHD-finger"/>
</dbReference>
<dbReference type="SUPFAM" id="SSF57903">
    <property type="entry name" value="FYVE/PHD zinc finger"/>
    <property type="match status" value="2"/>
</dbReference>
<dbReference type="PANTHER" id="PTHR45888:SF4">
    <property type="entry name" value="PHD FINGER PROTEIN 10"/>
    <property type="match status" value="1"/>
</dbReference>
<evidence type="ECO:0000256" key="14">
    <source>
        <dbReference type="SAM" id="MobiDB-lite"/>
    </source>
</evidence>
<dbReference type="GO" id="GO:0008757">
    <property type="term" value="F:S-adenosylmethionine-dependent methyltransferase activity"/>
    <property type="evidence" value="ECO:0007669"/>
    <property type="project" value="UniProtKB-ARBA"/>
</dbReference>
<comment type="subcellular location">
    <subcellularLocation>
        <location evidence="1">Nucleus</location>
    </subcellularLocation>
</comment>
<dbReference type="Gene3D" id="3.30.40.10">
    <property type="entry name" value="Zinc/RING finger domain, C3HC4 (zinc finger)"/>
    <property type="match status" value="1"/>
</dbReference>
<evidence type="ECO:0000256" key="5">
    <source>
        <dbReference type="ARBA" id="ARBA00022723"/>
    </source>
</evidence>
<dbReference type="SUPFAM" id="SSF55729">
    <property type="entry name" value="Acyl-CoA N-acyltransferases (Nat)"/>
    <property type="match status" value="1"/>
</dbReference>
<feature type="domain" description="MYST-type HAT" evidence="16">
    <location>
        <begin position="759"/>
        <end position="833"/>
    </location>
</feature>
<feature type="compositionally biased region" description="Basic and acidic residues" evidence="14">
    <location>
        <begin position="557"/>
        <end position="566"/>
    </location>
</feature>
<dbReference type="InterPro" id="IPR029063">
    <property type="entry name" value="SAM-dependent_MTases_sf"/>
</dbReference>
<feature type="compositionally biased region" description="Basic residues" evidence="14">
    <location>
        <begin position="371"/>
        <end position="384"/>
    </location>
</feature>
<proteinExistence type="inferred from homology"/>
<dbReference type="InterPro" id="IPR001965">
    <property type="entry name" value="Znf_PHD"/>
</dbReference>
<evidence type="ECO:0000256" key="12">
    <source>
        <dbReference type="ARBA" id="ARBA00023242"/>
    </source>
</evidence>
<keyword evidence="9" id="KW-0007">Acetylation</keyword>
<dbReference type="EMBL" id="JACYCC010000398">
    <property type="protein sequence ID" value="KAF8666825.1"/>
    <property type="molecule type" value="Genomic_DNA"/>
</dbReference>
<comment type="caution">
    <text evidence="17">The sequence shown here is derived from an EMBL/GenBank/DDBJ whole genome shotgun (WGS) entry which is preliminary data.</text>
</comment>
<protein>
    <recommendedName>
        <fullName evidence="3">histone acetyltransferase</fullName>
        <ecNumber evidence="3">2.3.1.48</ecNumber>
    </recommendedName>
</protein>
<feature type="domain" description="PHD-type" evidence="15">
    <location>
        <begin position="399"/>
        <end position="457"/>
    </location>
</feature>
<evidence type="ECO:0000256" key="13">
    <source>
        <dbReference type="PROSITE-ProRule" id="PRU00146"/>
    </source>
</evidence>
<dbReference type="CDD" id="cd15526">
    <property type="entry name" value="PHD1_MOZ_d4"/>
    <property type="match status" value="1"/>
</dbReference>
<dbReference type="PROSITE" id="PS50016">
    <property type="entry name" value="ZF_PHD_2"/>
    <property type="match status" value="2"/>
</dbReference>
<evidence type="ECO:0000256" key="8">
    <source>
        <dbReference type="ARBA" id="ARBA00022833"/>
    </source>
</evidence>
<evidence type="ECO:0000256" key="6">
    <source>
        <dbReference type="ARBA" id="ARBA00022737"/>
    </source>
</evidence>
<dbReference type="SMART" id="SM00249">
    <property type="entry name" value="PHD"/>
    <property type="match status" value="2"/>
</dbReference>
<reference evidence="17" key="1">
    <citation type="submission" date="2020-09" db="EMBL/GenBank/DDBJ databases">
        <title>Comparative genome analyses of four rice-infecting Rhizoctonia solani isolates reveal extensive enrichment of homogalacturonan modification genes.</title>
        <authorList>
            <person name="Lee D.-Y."/>
            <person name="Jeon J."/>
            <person name="Kim K.-T."/>
            <person name="Cheong K."/>
            <person name="Song H."/>
            <person name="Choi G."/>
            <person name="Ko J."/>
            <person name="Opiyo S.O."/>
            <person name="Zuo S."/>
            <person name="Madhav S."/>
            <person name="Lee Y.-H."/>
            <person name="Wang G.-L."/>
        </authorList>
    </citation>
    <scope>NUCLEOTIDE SEQUENCE</scope>
    <source>
        <strain evidence="17">AG1-IA YN-7</strain>
    </source>
</reference>
<organism evidence="17 18">
    <name type="scientific">Rhizoctonia solani</name>
    <dbReference type="NCBI Taxonomy" id="456999"/>
    <lineage>
        <taxon>Eukaryota</taxon>
        <taxon>Fungi</taxon>
        <taxon>Dikarya</taxon>
        <taxon>Basidiomycota</taxon>
        <taxon>Agaricomycotina</taxon>
        <taxon>Agaricomycetes</taxon>
        <taxon>Cantharellales</taxon>
        <taxon>Ceratobasidiaceae</taxon>
        <taxon>Rhizoctonia</taxon>
    </lineage>
</organism>
<evidence type="ECO:0000256" key="1">
    <source>
        <dbReference type="ARBA" id="ARBA00004123"/>
    </source>
</evidence>
<dbReference type="EC" id="2.3.1.48" evidence="3"/>
<evidence type="ECO:0000256" key="3">
    <source>
        <dbReference type="ARBA" id="ARBA00013184"/>
    </source>
</evidence>
<dbReference type="Pfam" id="PF17772">
    <property type="entry name" value="zf-MYST"/>
    <property type="match status" value="1"/>
</dbReference>
<feature type="region of interest" description="Disordered" evidence="14">
    <location>
        <begin position="505"/>
        <end position="661"/>
    </location>
</feature>
<dbReference type="GO" id="GO:0008270">
    <property type="term" value="F:zinc ion binding"/>
    <property type="evidence" value="ECO:0007669"/>
    <property type="project" value="UniProtKB-KW"/>
</dbReference>
<feature type="compositionally biased region" description="Low complexity" evidence="14">
    <location>
        <begin position="617"/>
        <end position="630"/>
    </location>
</feature>
<keyword evidence="5" id="KW-0479">Metal-binding</keyword>
<dbReference type="GO" id="GO:0006355">
    <property type="term" value="P:regulation of DNA-templated transcription"/>
    <property type="evidence" value="ECO:0007669"/>
    <property type="project" value="InterPro"/>
</dbReference>
<dbReference type="Gene3D" id="3.30.60.60">
    <property type="entry name" value="N-acetyl transferase-like"/>
    <property type="match status" value="1"/>
</dbReference>
<dbReference type="InterPro" id="IPR011011">
    <property type="entry name" value="Znf_FYVE_PHD"/>
</dbReference>
<sequence>MAEDSMEIFASGFGMVFGEVPVTLGTTHGVYTHESTGIRIQIPDTESENWALQADGVWQAAVYMADHLPRPLKGKRVLELGAAAGLPGIVSAFGDREDEPERVVLSDYPDKGILARLEENVEANKRTSRVKTVVEGHAWGSADGLRERFDVVLAADVLWMEDMHEALCETLDRVVAPFGQVHIVAGLHTGRGTITSFFDMAKKHHLEPSEIYQVRINEPETRHAWRDHVEGETMEERRGWLVVAVGGMPGLAFPVTMGTMGCWMGYEERVGGIGRDIPIDPSLLNEVAVVEGSREGGSREGGADGMADGRWFGGPGVMEVGDGWADGCVQDDHRHRGDPIGLGLGVPPSLEEQEQAALLPPTPPLSLTHPTHPKHDKKKRRRPPKPRDRDRDRLVPLIDMECSFCSGDRESNRHGVPENMASCAHCGRSGHPSCMEIPQLGDIIRSYPWRCQECKECEICKAKGDDSKMLFCDQCDRGWHCDCLTPPLSRAPRGKWSCPMCHTKEPHAPTPVPPNSSPSKPSNRSRRKDTTKSKSLSNSPVPNKAKRTVPQVLTPETESHEPEERPPSPSPSLASQPPLPPSEPDHESEPEPQAIPFPTISPHTSTSPRHTLRFKRTSTTQQPQSSPTRPIKVRIRLTSKSDNEGPNKGITELDSEPANDPFGGILSAADADTTKTAVGPADKERFEKSRADAEIRIQKLSAAGSSSYFATPSSSTYQLPGFAPPPPIRALRSRASPPPTTPTISTPGGVPPVNILNTSNGLRIKTIRFGQFDIDTWYDAPFPEEFSNIPEGRLWMCEFCLKYMKSGFQAGRHKASLPACMMQQQQQVDAVAR</sequence>
<feature type="region of interest" description="Disordered" evidence="14">
    <location>
        <begin position="330"/>
        <end position="392"/>
    </location>
</feature>
<dbReference type="InterPro" id="IPR002717">
    <property type="entry name" value="HAT_MYST-type"/>
</dbReference>
<evidence type="ECO:0000256" key="4">
    <source>
        <dbReference type="ARBA" id="ARBA00022679"/>
    </source>
</evidence>
<keyword evidence="10" id="KW-0805">Transcription regulation</keyword>
<evidence type="ECO:0000256" key="7">
    <source>
        <dbReference type="ARBA" id="ARBA00022771"/>
    </source>
</evidence>
<dbReference type="Pfam" id="PF10294">
    <property type="entry name" value="Methyltransf_16"/>
    <property type="match status" value="1"/>
</dbReference>
<dbReference type="Pfam" id="PF00628">
    <property type="entry name" value="PHD"/>
    <property type="match status" value="2"/>
</dbReference>
<dbReference type="CDD" id="cd02440">
    <property type="entry name" value="AdoMet_MTases"/>
    <property type="match status" value="1"/>
</dbReference>
<evidence type="ECO:0000259" key="16">
    <source>
        <dbReference type="PROSITE" id="PS51726"/>
    </source>
</evidence>
<dbReference type="GO" id="GO:0005634">
    <property type="term" value="C:nucleus"/>
    <property type="evidence" value="ECO:0007669"/>
    <property type="project" value="UniProtKB-SubCell"/>
</dbReference>
<dbReference type="InterPro" id="IPR019410">
    <property type="entry name" value="Methyltransf_16"/>
</dbReference>
<evidence type="ECO:0000313" key="17">
    <source>
        <dbReference type="EMBL" id="KAF8666825.1"/>
    </source>
</evidence>
<dbReference type="FunFam" id="3.30.60.60:FF:000001">
    <property type="entry name" value="Histone acetyltransferase"/>
    <property type="match status" value="1"/>
</dbReference>
<evidence type="ECO:0000256" key="9">
    <source>
        <dbReference type="ARBA" id="ARBA00022990"/>
    </source>
</evidence>
<dbReference type="InterPro" id="IPR013083">
    <property type="entry name" value="Znf_RING/FYVE/PHD"/>
</dbReference>
<dbReference type="PROSITE" id="PS51726">
    <property type="entry name" value="MYST_HAT"/>
    <property type="match status" value="1"/>
</dbReference>
<gene>
    <name evidence="17" type="ORF">RHS04_09408</name>
</gene>
<dbReference type="GO" id="GO:0004402">
    <property type="term" value="F:histone acetyltransferase activity"/>
    <property type="evidence" value="ECO:0007669"/>
    <property type="project" value="InterPro"/>
</dbReference>
<keyword evidence="12" id="KW-0539">Nucleus</keyword>
<dbReference type="AlphaFoldDB" id="A0A8H7GYQ0"/>
<keyword evidence="7 13" id="KW-0863">Zinc-finger</keyword>
<evidence type="ECO:0000256" key="2">
    <source>
        <dbReference type="ARBA" id="ARBA00010107"/>
    </source>
</evidence>
<dbReference type="PANTHER" id="PTHR45888">
    <property type="entry name" value="HL01030P-RELATED"/>
    <property type="match status" value="1"/>
</dbReference>
<dbReference type="Proteomes" id="UP000650582">
    <property type="component" value="Unassembled WGS sequence"/>
</dbReference>
<dbReference type="FunFam" id="3.30.40.10:FF:000005">
    <property type="entry name" value="zinc finger protein isoform X1"/>
    <property type="match status" value="1"/>
</dbReference>
<feature type="domain" description="PHD-type" evidence="15">
    <location>
        <begin position="454"/>
        <end position="504"/>
    </location>
</feature>
<keyword evidence="11" id="KW-0804">Transcription</keyword>
<evidence type="ECO:0000256" key="10">
    <source>
        <dbReference type="ARBA" id="ARBA00023015"/>
    </source>
</evidence>
<dbReference type="InterPro" id="IPR040706">
    <property type="entry name" value="Zf-MYST"/>
</dbReference>
<evidence type="ECO:0000313" key="18">
    <source>
        <dbReference type="Proteomes" id="UP000650582"/>
    </source>
</evidence>
<evidence type="ECO:0000256" key="11">
    <source>
        <dbReference type="ARBA" id="ARBA00023163"/>
    </source>
</evidence>
<dbReference type="SUPFAM" id="SSF53335">
    <property type="entry name" value="S-adenosyl-L-methionine-dependent methyltransferases"/>
    <property type="match status" value="1"/>
</dbReference>
<name>A0A8H7GYQ0_9AGAM</name>
<keyword evidence="4" id="KW-0808">Transferase</keyword>
<evidence type="ECO:0000259" key="15">
    <source>
        <dbReference type="PROSITE" id="PS50016"/>
    </source>
</evidence>
<comment type="similarity">
    <text evidence="2">Belongs to the MYST (SAS/MOZ) family.</text>
</comment>
<keyword evidence="6" id="KW-0677">Repeat</keyword>
<dbReference type="InterPro" id="IPR016181">
    <property type="entry name" value="Acyl_CoA_acyltransferase"/>
</dbReference>
<accession>A0A8H7GYQ0</accession>
<dbReference type="Gene3D" id="3.40.50.150">
    <property type="entry name" value="Vaccinia Virus protein VP39"/>
    <property type="match status" value="1"/>
</dbReference>
<keyword evidence="8" id="KW-0862">Zinc</keyword>